<dbReference type="Proteomes" id="UP001568698">
    <property type="component" value="Unassembled WGS sequence"/>
</dbReference>
<dbReference type="Gene3D" id="3.40.190.10">
    <property type="entry name" value="Periplasmic binding protein-like II"/>
    <property type="match status" value="2"/>
</dbReference>
<protein>
    <submittedName>
        <fullName evidence="3">Substrate-binding periplasmic protein</fullName>
    </submittedName>
</protein>
<organism evidence="3 4">
    <name type="scientific">Pseudodesulfovibrio karagichevae</name>
    <dbReference type="NCBI Taxonomy" id="3239305"/>
    <lineage>
        <taxon>Bacteria</taxon>
        <taxon>Pseudomonadati</taxon>
        <taxon>Thermodesulfobacteriota</taxon>
        <taxon>Desulfovibrionia</taxon>
        <taxon>Desulfovibrionales</taxon>
        <taxon>Desulfovibrionaceae</taxon>
    </lineage>
</organism>
<dbReference type="EMBL" id="JBGLYH010000104">
    <property type="protein sequence ID" value="MEZ7198864.1"/>
    <property type="molecule type" value="Genomic_DNA"/>
</dbReference>
<dbReference type="RefSeq" id="WP_371388341.1">
    <property type="nucleotide sequence ID" value="NZ_JBGLYH010000104.1"/>
</dbReference>
<dbReference type="PANTHER" id="PTHR35936:SF35">
    <property type="entry name" value="L-CYSTINE-BINDING PROTEIN TCYJ"/>
    <property type="match status" value="1"/>
</dbReference>
<evidence type="ECO:0000313" key="3">
    <source>
        <dbReference type="EMBL" id="MEZ7198864.1"/>
    </source>
</evidence>
<keyword evidence="4" id="KW-1185">Reference proteome</keyword>
<accession>A0ABV4K7B0</accession>
<evidence type="ECO:0000313" key="4">
    <source>
        <dbReference type="Proteomes" id="UP001568698"/>
    </source>
</evidence>
<sequence length="283" mass="31707">MESETQPFSPAPARVRIPVWCLLWCLLALVASACPVRAQERVVVVSDSWMPYNGTPGSKREGYAVEILRAVFERRGFSVEYREVPLKRAVQDVRSGRADILIGVTPDELPDFIFPKTSLGRSDLCFFTMDAKWRFIGPESLQSVVTGFVHGHNYPQWFLEDVRRHPGRFHALHGEDAFARMLAMLAEGRIQAIPGSRAVVEYYVQRADLAGKVFLAGCSGEDARELFFGLSPANMPRSRRLAGILDQGMYTLRNTGQLNHLLIKYGLKDWIEVPQGTAGPGRN</sequence>
<gene>
    <name evidence="3" type="ORF">AB6M95_19130</name>
</gene>
<feature type="domain" description="Solute-binding protein family 3/N-terminal" evidence="2">
    <location>
        <begin position="43"/>
        <end position="266"/>
    </location>
</feature>
<name>A0ABV4K7B0_9BACT</name>
<proteinExistence type="predicted"/>
<dbReference type="InterPro" id="IPR001638">
    <property type="entry name" value="Solute-binding_3/MltF_N"/>
</dbReference>
<keyword evidence="1" id="KW-0732">Signal</keyword>
<comment type="caution">
    <text evidence="3">The sequence shown here is derived from an EMBL/GenBank/DDBJ whole genome shotgun (WGS) entry which is preliminary data.</text>
</comment>
<evidence type="ECO:0000259" key="2">
    <source>
        <dbReference type="Pfam" id="PF00497"/>
    </source>
</evidence>
<dbReference type="PANTHER" id="PTHR35936">
    <property type="entry name" value="MEMBRANE-BOUND LYTIC MUREIN TRANSGLYCOSYLASE F"/>
    <property type="match status" value="1"/>
</dbReference>
<evidence type="ECO:0000256" key="1">
    <source>
        <dbReference type="ARBA" id="ARBA00022729"/>
    </source>
</evidence>
<dbReference type="SUPFAM" id="SSF53850">
    <property type="entry name" value="Periplasmic binding protein-like II"/>
    <property type="match status" value="1"/>
</dbReference>
<reference evidence="3 4" key="1">
    <citation type="submission" date="2024-08" db="EMBL/GenBank/DDBJ databases">
        <title>Sulfate-reducing bacteria isolated from formation water of the oil field in Kazakhstan and description of Pseudodesulfovibrio sp.</title>
        <authorList>
            <person name="Bidzhieva S.K."/>
            <person name="Tourova T.P."/>
            <person name="Grouzdev D.S."/>
            <person name="Beletsky A.V."/>
            <person name="Sokolova D.S."/>
            <person name="Samigullina S.R."/>
            <person name="Poltaraus A.B."/>
            <person name="Avtukh A.N."/>
            <person name="Tereshina V.M."/>
            <person name="Zhaparov N.S."/>
            <person name="Mardanov A.V."/>
            <person name="Nazina T.N."/>
        </authorList>
    </citation>
    <scope>NUCLEOTIDE SEQUENCE [LARGE SCALE GENOMIC DNA]</scope>
    <source>
        <strain evidence="3 4">9FUS</strain>
    </source>
</reference>
<dbReference type="Pfam" id="PF00497">
    <property type="entry name" value="SBP_bac_3"/>
    <property type="match status" value="1"/>
</dbReference>